<reference evidence="4" key="1">
    <citation type="submission" date="2016-07" db="EMBL/GenBank/DDBJ databases">
        <title>Phaeobacter portensis sp. nov., a tropodithietic acid producing bacterium isolated from a German harbor.</title>
        <authorList>
            <person name="Freese H.M."/>
            <person name="Bunk B."/>
            <person name="Breider S."/>
            <person name="Brinkhoff T."/>
        </authorList>
    </citation>
    <scope>NUCLEOTIDE SEQUENCE [LARGE SCALE GENOMIC DNA]</scope>
    <source>
        <strain evidence="4">P97</strain>
    </source>
</reference>
<dbReference type="EMBL" id="CP016364">
    <property type="protein sequence ID" value="APG45554.1"/>
    <property type="molecule type" value="Genomic_DNA"/>
</dbReference>
<accession>A0A1L3I0B8</accession>
<dbReference type="KEGG" id="php:PhaeoP97_00099"/>
<dbReference type="STRING" id="1844006.PhaeoP97_00099"/>
<name>A0A1L3I0B8_9RHOB</name>
<keyword evidence="4" id="KW-1185">Reference proteome</keyword>
<dbReference type="InterPro" id="IPR002881">
    <property type="entry name" value="DUF58"/>
</dbReference>
<feature type="region of interest" description="Disordered" evidence="1">
    <location>
        <begin position="1"/>
        <end position="26"/>
    </location>
</feature>
<evidence type="ECO:0000313" key="4">
    <source>
        <dbReference type="Proteomes" id="UP000183859"/>
    </source>
</evidence>
<feature type="domain" description="DUF58" evidence="2">
    <location>
        <begin position="66"/>
        <end position="268"/>
    </location>
</feature>
<evidence type="ECO:0000256" key="1">
    <source>
        <dbReference type="SAM" id="MobiDB-lite"/>
    </source>
</evidence>
<sequence>MTSSAAPQPAGAAAPATQRAVDLRHRAESAASRFPPLLVQAQQLAGSVLLGEHGRRRAGMGDDFWQYRPVQTGDSRRMIDHRRSAKGDQQFVREREWQIAQTVHLWVDQGASMRFASTDALPQKIDRARLLGLATSVLMLRGGERVGLTGGHLPPRRGTAQILRLAEYLSEDGTSDYTPPEDRAMLPHARVLFLSDFLGPFTPLEQSLAKAADRGVRGVLMQVLDPTEEQFPFEGRTIFQSVGGGLRHETLKADALRQRYLDRLAERRDALERLCRAAGWRLGTHHTGDSAQAALMWLFHAMERSSP</sequence>
<dbReference type="PANTHER" id="PTHR33608">
    <property type="entry name" value="BLL2464 PROTEIN"/>
    <property type="match status" value="1"/>
</dbReference>
<dbReference type="Pfam" id="PF01882">
    <property type="entry name" value="DUF58"/>
    <property type="match status" value="1"/>
</dbReference>
<dbReference type="AlphaFoldDB" id="A0A1L3I0B8"/>
<dbReference type="PANTHER" id="PTHR33608:SF6">
    <property type="entry name" value="BLL2464 PROTEIN"/>
    <property type="match status" value="1"/>
</dbReference>
<evidence type="ECO:0000259" key="2">
    <source>
        <dbReference type="Pfam" id="PF01882"/>
    </source>
</evidence>
<dbReference type="RefSeq" id="WP_072503397.1">
    <property type="nucleotide sequence ID" value="NZ_CP016364.1"/>
</dbReference>
<organism evidence="3 4">
    <name type="scientific">Phaeobacter porticola</name>
    <dbReference type="NCBI Taxonomy" id="1844006"/>
    <lineage>
        <taxon>Bacteria</taxon>
        <taxon>Pseudomonadati</taxon>
        <taxon>Pseudomonadota</taxon>
        <taxon>Alphaproteobacteria</taxon>
        <taxon>Rhodobacterales</taxon>
        <taxon>Roseobacteraceae</taxon>
        <taxon>Phaeobacter</taxon>
    </lineage>
</organism>
<gene>
    <name evidence="3" type="ORF">PhaeoP97_00099</name>
</gene>
<proteinExistence type="predicted"/>
<evidence type="ECO:0000313" key="3">
    <source>
        <dbReference type="EMBL" id="APG45554.1"/>
    </source>
</evidence>
<dbReference type="Proteomes" id="UP000183859">
    <property type="component" value="Chromosome"/>
</dbReference>
<feature type="compositionally biased region" description="Low complexity" evidence="1">
    <location>
        <begin position="1"/>
        <end position="16"/>
    </location>
</feature>
<protein>
    <recommendedName>
        <fullName evidence="2">DUF58 domain-containing protein</fullName>
    </recommendedName>
</protein>
<dbReference type="OrthoDB" id="9794556at2"/>